<evidence type="ECO:0008006" key="5">
    <source>
        <dbReference type="Google" id="ProtNLM"/>
    </source>
</evidence>
<proteinExistence type="inferred from homology"/>
<dbReference type="Proteomes" id="UP001358614">
    <property type="component" value="Chromosome 2"/>
</dbReference>
<dbReference type="Gene3D" id="3.40.50.720">
    <property type="entry name" value="NAD(P)-binding Rossmann-like Domain"/>
    <property type="match status" value="1"/>
</dbReference>
<dbReference type="SUPFAM" id="SSF51735">
    <property type="entry name" value="NAD(P)-binding Rossmann-fold domains"/>
    <property type="match status" value="1"/>
</dbReference>
<dbReference type="RefSeq" id="XP_066087193.1">
    <property type="nucleotide sequence ID" value="XM_066231096.1"/>
</dbReference>
<dbReference type="EMBL" id="CP144090">
    <property type="protein sequence ID" value="WWD09226.1"/>
    <property type="molecule type" value="Genomic_DNA"/>
</dbReference>
<evidence type="ECO:0000256" key="2">
    <source>
        <dbReference type="ARBA" id="ARBA00023002"/>
    </source>
</evidence>
<dbReference type="Pfam" id="PF00106">
    <property type="entry name" value="adh_short"/>
    <property type="match status" value="1"/>
</dbReference>
<dbReference type="KEGG" id="ker:91106149"/>
<accession>A0AAX4KRX0</accession>
<dbReference type="InterPro" id="IPR002347">
    <property type="entry name" value="SDR_fam"/>
</dbReference>
<dbReference type="GO" id="GO:0016491">
    <property type="term" value="F:oxidoreductase activity"/>
    <property type="evidence" value="ECO:0007669"/>
    <property type="project" value="UniProtKB-KW"/>
</dbReference>
<organism evidence="3 4">
    <name type="scientific">Kwoniella europaea PYCC6329</name>
    <dbReference type="NCBI Taxonomy" id="1423913"/>
    <lineage>
        <taxon>Eukaryota</taxon>
        <taxon>Fungi</taxon>
        <taxon>Dikarya</taxon>
        <taxon>Basidiomycota</taxon>
        <taxon>Agaricomycotina</taxon>
        <taxon>Tremellomycetes</taxon>
        <taxon>Tremellales</taxon>
        <taxon>Cryptococcaceae</taxon>
        <taxon>Kwoniella</taxon>
    </lineage>
</organism>
<evidence type="ECO:0000313" key="4">
    <source>
        <dbReference type="Proteomes" id="UP001358614"/>
    </source>
</evidence>
<keyword evidence="2" id="KW-0560">Oxidoreductase</keyword>
<name>A0AAX4KRX0_9TREE</name>
<gene>
    <name evidence="3" type="ORF">V865_007348</name>
</gene>
<evidence type="ECO:0000313" key="3">
    <source>
        <dbReference type="EMBL" id="WWD09226.1"/>
    </source>
</evidence>
<dbReference type="PRINTS" id="PR00081">
    <property type="entry name" value="GDHRDH"/>
</dbReference>
<reference evidence="3 4" key="1">
    <citation type="submission" date="2024-01" db="EMBL/GenBank/DDBJ databases">
        <title>Comparative genomics of Cryptococcus and Kwoniella reveals pathogenesis evolution and contrasting modes of karyotype evolution via chromosome fusion or intercentromeric recombination.</title>
        <authorList>
            <person name="Coelho M.A."/>
            <person name="David-Palma M."/>
            <person name="Shea T."/>
            <person name="Bowers K."/>
            <person name="McGinley-Smith S."/>
            <person name="Mohammad A.W."/>
            <person name="Gnirke A."/>
            <person name="Yurkov A.M."/>
            <person name="Nowrousian M."/>
            <person name="Sun S."/>
            <person name="Cuomo C.A."/>
            <person name="Heitman J."/>
        </authorList>
    </citation>
    <scope>NUCLEOTIDE SEQUENCE [LARGE SCALE GENOMIC DNA]</scope>
    <source>
        <strain evidence="3 4">PYCC6329</strain>
    </source>
</reference>
<dbReference type="InterPro" id="IPR036291">
    <property type="entry name" value="NAD(P)-bd_dom_sf"/>
</dbReference>
<dbReference type="GeneID" id="91106149"/>
<evidence type="ECO:0000256" key="1">
    <source>
        <dbReference type="ARBA" id="ARBA00006484"/>
    </source>
</evidence>
<dbReference type="AlphaFoldDB" id="A0AAX4KRX0"/>
<comment type="similarity">
    <text evidence="1">Belongs to the short-chain dehydrogenases/reductases (SDR) family.</text>
</comment>
<sequence length="339" mass="37283">MSTIQVPWSFYREQWTPYPPAPKGDYLKDKTVVITGATSGIGLQAAKQLADASPSNLVLAVRNITAGEKLLKEIQSTHPDLQGKVIYLDLASLSSVKKFSEEIKVYDKIDLLINNAGVNPGFEEAPMQITDDGYERTFQVNVLAPFLLTCLLLPLLKRSSDPKVLFVGSDAHVFAKEDIIEGALASPSHDGRAIIGTFNDKEKYVTATVYIQSKLLLQMLTRSLIKPLASLNISVINVNPGLTITNLASEAKTKMSLQLISLIIWVLANARRAKIAARNITSASAWKGGSQDYWSSCVPTPSENTWLYSYKGIRATEIFYKEMIQEVEKISPGCTADLK</sequence>
<dbReference type="PANTHER" id="PTHR24320">
    <property type="entry name" value="RETINOL DEHYDROGENASE"/>
    <property type="match status" value="1"/>
</dbReference>
<dbReference type="PANTHER" id="PTHR24320:SF152">
    <property type="entry name" value="SHORT-CHAIN DEHYDROGENASE_REDUCTASE FAMILY PROTEIN"/>
    <property type="match status" value="1"/>
</dbReference>
<keyword evidence="4" id="KW-1185">Reference proteome</keyword>
<protein>
    <recommendedName>
        <fullName evidence="5">NAD(P)-binding protein</fullName>
    </recommendedName>
</protein>